<name>A0A0W8CF99_PHYNI</name>
<dbReference type="EMBL" id="LNFP01002653">
    <property type="protein sequence ID" value="KUF82816.1"/>
    <property type="molecule type" value="Genomic_DNA"/>
</dbReference>
<gene>
    <name evidence="2" type="ORF">AM588_10000449</name>
</gene>
<keyword evidence="1" id="KW-0732">Signal</keyword>
<sequence length="143" mass="14678">MVSTRSSILLVTVTSMLALHRQANATNCDADNYSTVAAAVQTLHANCASWAAYLSSGGVWTCDSTCHDAVSDLVDTLPDCTFGGPYGQNYKEVVQGMVETCGGKVASTSDSTTSSSSATASSANTLIISTTTAVALVALRTLL</sequence>
<feature type="signal peptide" evidence="1">
    <location>
        <begin position="1"/>
        <end position="25"/>
    </location>
</feature>
<evidence type="ECO:0000313" key="2">
    <source>
        <dbReference type="EMBL" id="KUF82816.1"/>
    </source>
</evidence>
<organism evidence="2 3">
    <name type="scientific">Phytophthora nicotianae</name>
    <name type="common">Potato buckeye rot agent</name>
    <name type="synonym">Phytophthora parasitica</name>
    <dbReference type="NCBI Taxonomy" id="4792"/>
    <lineage>
        <taxon>Eukaryota</taxon>
        <taxon>Sar</taxon>
        <taxon>Stramenopiles</taxon>
        <taxon>Oomycota</taxon>
        <taxon>Peronosporomycetes</taxon>
        <taxon>Peronosporales</taxon>
        <taxon>Peronosporaceae</taxon>
        <taxon>Phytophthora</taxon>
    </lineage>
</organism>
<reference evidence="2 3" key="1">
    <citation type="submission" date="2015-11" db="EMBL/GenBank/DDBJ databases">
        <title>Genomes and virulence difference between two physiological races of Phytophthora nicotianae.</title>
        <authorList>
            <person name="Liu H."/>
            <person name="Ma X."/>
            <person name="Yu H."/>
            <person name="Fang D."/>
            <person name="Li Y."/>
            <person name="Wang X."/>
            <person name="Wang W."/>
            <person name="Dong Y."/>
            <person name="Xiao B."/>
        </authorList>
    </citation>
    <scope>NUCLEOTIDE SEQUENCE [LARGE SCALE GENOMIC DNA]</scope>
    <source>
        <strain evidence="3">race 1</strain>
    </source>
</reference>
<dbReference type="AlphaFoldDB" id="A0A0W8CF99"/>
<comment type="caution">
    <text evidence="2">The sequence shown here is derived from an EMBL/GenBank/DDBJ whole genome shotgun (WGS) entry which is preliminary data.</text>
</comment>
<evidence type="ECO:0000256" key="1">
    <source>
        <dbReference type="SAM" id="SignalP"/>
    </source>
</evidence>
<evidence type="ECO:0000313" key="3">
    <source>
        <dbReference type="Proteomes" id="UP000054636"/>
    </source>
</evidence>
<dbReference type="InterPro" id="IPR002200">
    <property type="entry name" value="Elicitin"/>
</dbReference>
<accession>A0A0W8CF99</accession>
<dbReference type="Proteomes" id="UP000054636">
    <property type="component" value="Unassembled WGS sequence"/>
</dbReference>
<feature type="chain" id="PRO_5006940542" evidence="1">
    <location>
        <begin position="26"/>
        <end position="143"/>
    </location>
</feature>
<dbReference type="SMART" id="SM01187">
    <property type="entry name" value="Elicitin"/>
    <property type="match status" value="1"/>
</dbReference>
<proteinExistence type="predicted"/>
<dbReference type="GO" id="GO:0005576">
    <property type="term" value="C:extracellular region"/>
    <property type="evidence" value="ECO:0007669"/>
    <property type="project" value="InterPro"/>
</dbReference>
<protein>
    <submittedName>
        <fullName evidence="2">Uncharacterized protein</fullName>
    </submittedName>
</protein>